<keyword evidence="2" id="KW-0808">Transferase</keyword>
<comment type="caution">
    <text evidence="3">The sequence shown here is derived from an EMBL/GenBank/DDBJ whole genome shotgun (WGS) entry which is preliminary data.</text>
</comment>
<reference evidence="4" key="1">
    <citation type="journal article" date="2019" name="Int. J. Syst. Evol. Microbiol.">
        <title>The Global Catalogue of Microorganisms (GCM) 10K type strain sequencing project: providing services to taxonomists for standard genome sequencing and annotation.</title>
        <authorList>
            <consortium name="The Broad Institute Genomics Platform"/>
            <consortium name="The Broad Institute Genome Sequencing Center for Infectious Disease"/>
            <person name="Wu L."/>
            <person name="Ma J."/>
        </authorList>
    </citation>
    <scope>NUCLEOTIDE SEQUENCE [LARGE SCALE GENOMIC DNA]</scope>
    <source>
        <strain evidence="4">JCM 15974</strain>
    </source>
</reference>
<dbReference type="PANTHER" id="PTHR43619">
    <property type="entry name" value="S-ADENOSYL-L-METHIONINE-DEPENDENT METHYLTRANSFERASE YKTD-RELATED"/>
    <property type="match status" value="1"/>
</dbReference>
<dbReference type="RefSeq" id="WP_299903271.1">
    <property type="nucleotide sequence ID" value="NZ_BAAAGE010000003.1"/>
</dbReference>
<protein>
    <recommendedName>
        <fullName evidence="5">Leucine carboxyl methyltransferase</fullName>
    </recommendedName>
</protein>
<organism evidence="3 4">
    <name type="scientific">Aquimarina litoralis</name>
    <dbReference type="NCBI Taxonomy" id="584605"/>
    <lineage>
        <taxon>Bacteria</taxon>
        <taxon>Pseudomonadati</taxon>
        <taxon>Bacteroidota</taxon>
        <taxon>Flavobacteriia</taxon>
        <taxon>Flavobacteriales</taxon>
        <taxon>Flavobacteriaceae</taxon>
        <taxon>Aquimarina</taxon>
    </lineage>
</organism>
<evidence type="ECO:0008006" key="5">
    <source>
        <dbReference type="Google" id="ProtNLM"/>
    </source>
</evidence>
<dbReference type="Pfam" id="PF04072">
    <property type="entry name" value="LCM"/>
    <property type="match status" value="1"/>
</dbReference>
<dbReference type="Proteomes" id="UP001501758">
    <property type="component" value="Unassembled WGS sequence"/>
</dbReference>
<dbReference type="InterPro" id="IPR029063">
    <property type="entry name" value="SAM-dependent_MTases_sf"/>
</dbReference>
<accession>A0ABP3U9U2</accession>
<name>A0ABP3U9U2_9FLAO</name>
<dbReference type="Gene3D" id="3.40.50.150">
    <property type="entry name" value="Vaccinia Virus protein VP39"/>
    <property type="match status" value="1"/>
</dbReference>
<dbReference type="PANTHER" id="PTHR43619:SF2">
    <property type="entry name" value="S-ADENOSYL-L-METHIONINE-DEPENDENT METHYLTRANSFERASES SUPERFAMILY PROTEIN"/>
    <property type="match status" value="1"/>
</dbReference>
<dbReference type="EMBL" id="BAAAGE010000003">
    <property type="protein sequence ID" value="GAA0725526.1"/>
    <property type="molecule type" value="Genomic_DNA"/>
</dbReference>
<keyword evidence="4" id="KW-1185">Reference proteome</keyword>
<dbReference type="InterPro" id="IPR007213">
    <property type="entry name" value="Ppm1/Ppm2/Tcmp"/>
</dbReference>
<evidence type="ECO:0000256" key="2">
    <source>
        <dbReference type="ARBA" id="ARBA00022679"/>
    </source>
</evidence>
<dbReference type="SUPFAM" id="SSF53335">
    <property type="entry name" value="S-adenosyl-L-methionine-dependent methyltransferases"/>
    <property type="match status" value="1"/>
</dbReference>
<proteinExistence type="predicted"/>
<gene>
    <name evidence="3" type="ORF">GCM10009430_31340</name>
</gene>
<evidence type="ECO:0000313" key="4">
    <source>
        <dbReference type="Proteomes" id="UP001501758"/>
    </source>
</evidence>
<keyword evidence="1" id="KW-0489">Methyltransferase</keyword>
<evidence type="ECO:0000256" key="1">
    <source>
        <dbReference type="ARBA" id="ARBA00022603"/>
    </source>
</evidence>
<evidence type="ECO:0000313" key="3">
    <source>
        <dbReference type="EMBL" id="GAA0725526.1"/>
    </source>
</evidence>
<sequence length="273" mass="31883">MQIHETAFIVSTYRSYHESVSKDIYAKLWNNPKTEAIIPEILDSVSTNESILHSLRNRFFHESLQSFFSKNKGGVLINFGAGFSMYQFLLGADVHTIEIDKKDIIEYKKNQIEVWTEEGKLPERNTTYISFDFNHDSEETMITELNKFINQQPIFIVLEGVLFFLDRKVTDKLFTVFKNIQSSGDVVGSVSYIPEIEHTDVYKRLLHYFDSHNNTNDSFAHQTIPTSYYTQIEGYRLVEHTDECKLSKIYTPNTPLEDPNEILNEHLYLLERV</sequence>